<dbReference type="CDD" id="cd02980">
    <property type="entry name" value="TRX_Fd_family"/>
    <property type="match status" value="1"/>
</dbReference>
<comment type="caution">
    <text evidence="2">The sequence shown here is derived from an EMBL/GenBank/DDBJ whole genome shotgun (WGS) entry which is preliminary data.</text>
</comment>
<sequence length="119" mass="13016">MNRRTDEQRRRLAAHVFVCTHDRSSDHACCADADAEATVDAVKSWLRERNAFWSPVGVSTTDCLGLCSEGGAAVTIQPRNEWYSDVSPDDVLALLTDEFGPDADRVDESPDADGETDDA</sequence>
<dbReference type="AlphaFoldDB" id="M0M0J4"/>
<proteinExistence type="predicted"/>
<dbReference type="eggNOG" id="arCOG04750">
    <property type="taxonomic scope" value="Archaea"/>
</dbReference>
<evidence type="ECO:0000313" key="3">
    <source>
        <dbReference type="Proteomes" id="UP000011607"/>
    </source>
</evidence>
<accession>M0M0J4</accession>
<organism evidence="2 3">
    <name type="scientific">Halobiforma nitratireducens JCM 10879</name>
    <dbReference type="NCBI Taxonomy" id="1227454"/>
    <lineage>
        <taxon>Archaea</taxon>
        <taxon>Methanobacteriati</taxon>
        <taxon>Methanobacteriota</taxon>
        <taxon>Stenosarchaea group</taxon>
        <taxon>Halobacteria</taxon>
        <taxon>Halobacteriales</taxon>
        <taxon>Natrialbaceae</taxon>
        <taxon>Halobiforma</taxon>
    </lineage>
</organism>
<feature type="compositionally biased region" description="Acidic residues" evidence="1">
    <location>
        <begin position="109"/>
        <end position="119"/>
    </location>
</feature>
<keyword evidence="3" id="KW-1185">Reference proteome</keyword>
<evidence type="ECO:0000313" key="2">
    <source>
        <dbReference type="EMBL" id="EMA38938.1"/>
    </source>
</evidence>
<name>M0M0J4_9EURY</name>
<evidence type="ECO:0008006" key="4">
    <source>
        <dbReference type="Google" id="ProtNLM"/>
    </source>
</evidence>
<dbReference type="Proteomes" id="UP000011607">
    <property type="component" value="Unassembled WGS sequence"/>
</dbReference>
<evidence type="ECO:0000256" key="1">
    <source>
        <dbReference type="SAM" id="MobiDB-lite"/>
    </source>
</evidence>
<dbReference type="STRING" id="1227454.C446_09108"/>
<dbReference type="OrthoDB" id="198458at2157"/>
<dbReference type="Gene3D" id="3.40.30.10">
    <property type="entry name" value="Glutaredoxin"/>
    <property type="match status" value="1"/>
</dbReference>
<reference evidence="2 3" key="1">
    <citation type="journal article" date="2014" name="PLoS Genet.">
        <title>Phylogenetically driven sequencing of extremely halophilic archaea reveals strategies for static and dynamic osmo-response.</title>
        <authorList>
            <person name="Becker E.A."/>
            <person name="Seitzer P.M."/>
            <person name="Tritt A."/>
            <person name="Larsen D."/>
            <person name="Krusor M."/>
            <person name="Yao A.I."/>
            <person name="Wu D."/>
            <person name="Madern D."/>
            <person name="Eisen J.A."/>
            <person name="Darling A.E."/>
            <person name="Facciotti M.T."/>
        </authorList>
    </citation>
    <scope>NUCLEOTIDE SEQUENCE [LARGE SCALE GENOMIC DNA]</scope>
    <source>
        <strain evidence="2 3">JCM 10879</strain>
    </source>
</reference>
<dbReference type="EMBL" id="AOMA01000089">
    <property type="protein sequence ID" value="EMA38938.1"/>
    <property type="molecule type" value="Genomic_DNA"/>
</dbReference>
<dbReference type="InterPro" id="IPR036249">
    <property type="entry name" value="Thioredoxin-like_sf"/>
</dbReference>
<dbReference type="RefSeq" id="WP_006672743.1">
    <property type="nucleotide sequence ID" value="NZ_AOMA01000089.1"/>
</dbReference>
<gene>
    <name evidence="2" type="ORF">C446_09108</name>
</gene>
<protein>
    <recommendedName>
        <fullName evidence="4">(2Fe-2S) ferredoxin</fullName>
    </recommendedName>
</protein>
<dbReference type="SUPFAM" id="SSF52833">
    <property type="entry name" value="Thioredoxin-like"/>
    <property type="match status" value="1"/>
</dbReference>
<feature type="region of interest" description="Disordered" evidence="1">
    <location>
        <begin position="98"/>
        <end position="119"/>
    </location>
</feature>